<sequence length="194" mass="21391">MNFPIFSSAKNRLLSGNWQPSKKDRGFTLVEMLAYIAILVILVTVIIIFAFWPIRAGSKIKTNYELADNARRALDTMIYEIKKSKSVYTPTSIFDVNPGQLGLEQVASSTTETLTFVDFFKCGNSLCLKREGASPVALTNNRVKITSLTFSQLLNSTATPSVQISLRVESSATSTNPEYAGVLELTSTATLRTY</sequence>
<keyword evidence="1" id="KW-1133">Transmembrane helix</keyword>
<keyword evidence="1" id="KW-0472">Membrane</keyword>
<dbReference type="NCBIfam" id="TIGR02532">
    <property type="entry name" value="IV_pilin_GFxxxE"/>
    <property type="match status" value="1"/>
</dbReference>
<dbReference type="Proteomes" id="UP000229247">
    <property type="component" value="Unassembled WGS sequence"/>
</dbReference>
<dbReference type="InterPro" id="IPR012902">
    <property type="entry name" value="N_methyl_site"/>
</dbReference>
<feature type="transmembrane region" description="Helical" evidence="1">
    <location>
        <begin position="32"/>
        <end position="52"/>
    </location>
</feature>
<dbReference type="AlphaFoldDB" id="A0A2M7D6U1"/>
<evidence type="ECO:0000313" key="3">
    <source>
        <dbReference type="Proteomes" id="UP000229247"/>
    </source>
</evidence>
<dbReference type="EMBL" id="PEUE01000010">
    <property type="protein sequence ID" value="PIV38743.1"/>
    <property type="molecule type" value="Genomic_DNA"/>
</dbReference>
<proteinExistence type="predicted"/>
<gene>
    <name evidence="2" type="ORF">COS30_00425</name>
</gene>
<organism evidence="2 3">
    <name type="scientific">Candidatus Portnoybacteria bacterium CG02_land_8_20_14_3_00_45_8</name>
    <dbReference type="NCBI Taxonomy" id="1974807"/>
    <lineage>
        <taxon>Bacteria</taxon>
        <taxon>Candidatus Portnoyibacteriota</taxon>
    </lineage>
</organism>
<accession>A0A2M7D6U1</accession>
<protein>
    <submittedName>
        <fullName evidence="2">Uncharacterized protein</fullName>
    </submittedName>
</protein>
<keyword evidence="1" id="KW-0812">Transmembrane</keyword>
<reference evidence="3" key="1">
    <citation type="submission" date="2017-09" db="EMBL/GenBank/DDBJ databases">
        <title>Depth-based differentiation of microbial function through sediment-hosted aquifers and enrichment of novel symbionts in the deep terrestrial subsurface.</title>
        <authorList>
            <person name="Probst A.J."/>
            <person name="Ladd B."/>
            <person name="Jarett J.K."/>
            <person name="Geller-Mcgrath D.E."/>
            <person name="Sieber C.M.K."/>
            <person name="Emerson J.B."/>
            <person name="Anantharaman K."/>
            <person name="Thomas B.C."/>
            <person name="Malmstrom R."/>
            <person name="Stieglmeier M."/>
            <person name="Klingl A."/>
            <person name="Woyke T."/>
            <person name="Ryan C.M."/>
            <person name="Banfield J.F."/>
        </authorList>
    </citation>
    <scope>NUCLEOTIDE SEQUENCE [LARGE SCALE GENOMIC DNA]</scope>
</reference>
<dbReference type="Pfam" id="PF07963">
    <property type="entry name" value="N_methyl"/>
    <property type="match status" value="1"/>
</dbReference>
<name>A0A2M7D6U1_9BACT</name>
<evidence type="ECO:0000256" key="1">
    <source>
        <dbReference type="SAM" id="Phobius"/>
    </source>
</evidence>
<comment type="caution">
    <text evidence="2">The sequence shown here is derived from an EMBL/GenBank/DDBJ whole genome shotgun (WGS) entry which is preliminary data.</text>
</comment>
<evidence type="ECO:0000313" key="2">
    <source>
        <dbReference type="EMBL" id="PIV38743.1"/>
    </source>
</evidence>